<evidence type="ECO:0008006" key="3">
    <source>
        <dbReference type="Google" id="ProtNLM"/>
    </source>
</evidence>
<evidence type="ECO:0000256" key="1">
    <source>
        <dbReference type="SAM" id="MobiDB-lite"/>
    </source>
</evidence>
<gene>
    <name evidence="2" type="ORF">PYX00_007295</name>
</gene>
<evidence type="ECO:0000313" key="2">
    <source>
        <dbReference type="EMBL" id="KAL0269623.1"/>
    </source>
</evidence>
<organism evidence="2">
    <name type="scientific">Menopon gallinae</name>
    <name type="common">poultry shaft louse</name>
    <dbReference type="NCBI Taxonomy" id="328185"/>
    <lineage>
        <taxon>Eukaryota</taxon>
        <taxon>Metazoa</taxon>
        <taxon>Ecdysozoa</taxon>
        <taxon>Arthropoda</taxon>
        <taxon>Hexapoda</taxon>
        <taxon>Insecta</taxon>
        <taxon>Pterygota</taxon>
        <taxon>Neoptera</taxon>
        <taxon>Paraneoptera</taxon>
        <taxon>Psocodea</taxon>
        <taxon>Troctomorpha</taxon>
        <taxon>Phthiraptera</taxon>
        <taxon>Amblycera</taxon>
        <taxon>Menoponidae</taxon>
        <taxon>Menopon</taxon>
    </lineage>
</organism>
<protein>
    <recommendedName>
        <fullName evidence="3">Nucleolar and spindle-associated protein 1</fullName>
    </recommendedName>
</protein>
<accession>A0AAW2HIT9</accession>
<name>A0AAW2HIT9_9NEOP</name>
<feature type="region of interest" description="Disordered" evidence="1">
    <location>
        <begin position="335"/>
        <end position="364"/>
    </location>
</feature>
<dbReference type="EMBL" id="JARGDH010000004">
    <property type="protein sequence ID" value="KAL0269623.1"/>
    <property type="molecule type" value="Genomic_DNA"/>
</dbReference>
<sequence>MVFDLFSCTFDTLNNLKFNELQKLAVQFQVNKRWAKKREIIEKLLLLRDQEIEKRNPPVNKSPENTQWIDGTKALSLAESDTNHEPNENDRRLTYCVNNSAPETTDRRLTFTIAKGNESKIACNSLIEVPENIDRRLTYNADDLKFRLNNVSKTPGLKQIDENVEQCASKDENAAVQESLTLNQAGNMNIVEKKNNQTGSNNNNQQSKIKMLTIPYAGRLGQNRKTAMKDTKIKLPEKIALTGKSKPTEFNKINKLTTPLNSKLDNKTKSLLLEKKNTLQKSITKVDSPKLDIKRMSTLDNHRSLVPRRKSKTEDNVLVKNLKATANMKFFSPRESGVRIPRRHSESPQSLESKIPKPKSGLPTLKPITATKMPDFSKIHQRQFEQMDSLHDYVRKKEERAKKLFGISQPNIPVKINKDVFQFKSCNNEKENQLNKSVKKSIPTLVKADREKPNRKDIISRPGIKSNIVMNLKEQNRKHINGVRTNKRFELLMKQRNL</sequence>
<dbReference type="EMBL" id="JARGDH010000004">
    <property type="protein sequence ID" value="KAL0269622.1"/>
    <property type="molecule type" value="Genomic_DNA"/>
</dbReference>
<proteinExistence type="predicted"/>
<dbReference type="AlphaFoldDB" id="A0AAW2HIT9"/>
<comment type="caution">
    <text evidence="2">The sequence shown here is derived from an EMBL/GenBank/DDBJ whole genome shotgun (WGS) entry which is preliminary data.</text>
</comment>
<reference evidence="2" key="1">
    <citation type="journal article" date="2024" name="Gigascience">
        <title>Chromosome-level genome of the poultry shaft louse Menopon gallinae provides insight into the host-switching and adaptive evolution of parasitic lice.</title>
        <authorList>
            <person name="Xu Y."/>
            <person name="Ma L."/>
            <person name="Liu S."/>
            <person name="Liang Y."/>
            <person name="Liu Q."/>
            <person name="He Z."/>
            <person name="Tian L."/>
            <person name="Duan Y."/>
            <person name="Cai W."/>
            <person name="Li H."/>
            <person name="Song F."/>
        </authorList>
    </citation>
    <scope>NUCLEOTIDE SEQUENCE</scope>
    <source>
        <strain evidence="2">Cailab_2023a</strain>
    </source>
</reference>
<dbReference type="InterPro" id="IPR026756">
    <property type="entry name" value="NuSAP"/>
</dbReference>
<dbReference type="Pfam" id="PF16006">
    <property type="entry name" value="NUSAP"/>
    <property type="match status" value="1"/>
</dbReference>